<organism evidence="10 11">
    <name type="scientific">Pieris macdunnoughi</name>
    <dbReference type="NCBI Taxonomy" id="345717"/>
    <lineage>
        <taxon>Eukaryota</taxon>
        <taxon>Metazoa</taxon>
        <taxon>Ecdysozoa</taxon>
        <taxon>Arthropoda</taxon>
        <taxon>Hexapoda</taxon>
        <taxon>Insecta</taxon>
        <taxon>Pterygota</taxon>
        <taxon>Neoptera</taxon>
        <taxon>Endopterygota</taxon>
        <taxon>Lepidoptera</taxon>
        <taxon>Glossata</taxon>
        <taxon>Ditrysia</taxon>
        <taxon>Papilionoidea</taxon>
        <taxon>Pieridae</taxon>
        <taxon>Pierinae</taxon>
        <taxon>Pieris</taxon>
    </lineage>
</organism>
<evidence type="ECO:0000313" key="10">
    <source>
        <dbReference type="EMBL" id="CAF4776716.1"/>
    </source>
</evidence>
<evidence type="ECO:0000313" key="11">
    <source>
        <dbReference type="Proteomes" id="UP000663880"/>
    </source>
</evidence>
<dbReference type="Proteomes" id="UP000663880">
    <property type="component" value="Unassembled WGS sequence"/>
</dbReference>
<dbReference type="InterPro" id="IPR023796">
    <property type="entry name" value="Serpin_dom"/>
</dbReference>
<evidence type="ECO:0000256" key="8">
    <source>
        <dbReference type="RuleBase" id="RU000411"/>
    </source>
</evidence>
<dbReference type="Gene3D" id="2.30.39.10">
    <property type="entry name" value="Alpha-1-antitrypsin, domain 1"/>
    <property type="match status" value="1"/>
</dbReference>
<evidence type="ECO:0000256" key="6">
    <source>
        <dbReference type="ARBA" id="ARBA00022900"/>
    </source>
</evidence>
<dbReference type="SMART" id="SM00093">
    <property type="entry name" value="SERPIN"/>
    <property type="match status" value="1"/>
</dbReference>
<accession>A0A821MV66</accession>
<dbReference type="InterPro" id="IPR042178">
    <property type="entry name" value="Serpin_sf_1"/>
</dbReference>
<keyword evidence="5" id="KW-0732">Signal</keyword>
<evidence type="ECO:0000256" key="3">
    <source>
        <dbReference type="ARBA" id="ARBA00022525"/>
    </source>
</evidence>
<keyword evidence="11" id="KW-1185">Reference proteome</keyword>
<feature type="domain" description="Serpin" evidence="9">
    <location>
        <begin position="18"/>
        <end position="377"/>
    </location>
</feature>
<dbReference type="SUPFAM" id="SSF56574">
    <property type="entry name" value="Serpins"/>
    <property type="match status" value="1"/>
</dbReference>
<dbReference type="InterPro" id="IPR023795">
    <property type="entry name" value="Serpin_CS"/>
</dbReference>
<name>A0A821MV66_9NEOP</name>
<dbReference type="InterPro" id="IPR036186">
    <property type="entry name" value="Serpin_sf"/>
</dbReference>
<proteinExistence type="inferred from homology"/>
<dbReference type="EMBL" id="CAJOBZ010000004">
    <property type="protein sequence ID" value="CAF4776716.1"/>
    <property type="molecule type" value="Genomic_DNA"/>
</dbReference>
<comment type="subcellular location">
    <subcellularLocation>
        <location evidence="1">Secreted</location>
    </subcellularLocation>
</comment>
<comment type="caution">
    <text evidence="10">The sequence shown here is derived from an EMBL/GenBank/DDBJ whole genome shotgun (WGS) entry which is preliminary data.</text>
</comment>
<dbReference type="GO" id="GO:0005615">
    <property type="term" value="C:extracellular space"/>
    <property type="evidence" value="ECO:0007669"/>
    <property type="project" value="InterPro"/>
</dbReference>
<protein>
    <recommendedName>
        <fullName evidence="9">Serpin domain-containing protein</fullName>
    </recommendedName>
</protein>
<keyword evidence="7" id="KW-0325">Glycoprotein</keyword>
<dbReference type="CDD" id="cd19579">
    <property type="entry name" value="serpin1K-like"/>
    <property type="match status" value="1"/>
</dbReference>
<dbReference type="PANTHER" id="PTHR11461:SF211">
    <property type="entry name" value="GH10112P-RELATED"/>
    <property type="match status" value="1"/>
</dbReference>
<comment type="similarity">
    <text evidence="2 8">Belongs to the serpin family.</text>
</comment>
<dbReference type="InterPro" id="IPR042185">
    <property type="entry name" value="Serpin_sf_2"/>
</dbReference>
<evidence type="ECO:0000256" key="2">
    <source>
        <dbReference type="ARBA" id="ARBA00009500"/>
    </source>
</evidence>
<evidence type="ECO:0000256" key="7">
    <source>
        <dbReference type="ARBA" id="ARBA00023180"/>
    </source>
</evidence>
<dbReference type="InterPro" id="IPR000215">
    <property type="entry name" value="Serpin_fam"/>
</dbReference>
<keyword evidence="6" id="KW-0722">Serine protease inhibitor</keyword>
<dbReference type="GO" id="GO:0004867">
    <property type="term" value="F:serine-type endopeptidase inhibitor activity"/>
    <property type="evidence" value="ECO:0007669"/>
    <property type="project" value="UniProtKB-KW"/>
</dbReference>
<gene>
    <name evidence="10" type="ORF">PMACD_LOCUS2117</name>
</gene>
<dbReference type="PANTHER" id="PTHR11461">
    <property type="entry name" value="SERINE PROTEASE INHIBITOR, SERPIN"/>
    <property type="match status" value="1"/>
</dbReference>
<evidence type="ECO:0000256" key="5">
    <source>
        <dbReference type="ARBA" id="ARBA00022729"/>
    </source>
</evidence>
<dbReference type="OrthoDB" id="671595at2759"/>
<dbReference type="Gene3D" id="3.30.497.10">
    <property type="entry name" value="Antithrombin, subunit I, domain 2"/>
    <property type="match status" value="1"/>
</dbReference>
<dbReference type="AlphaFoldDB" id="A0A821MV66"/>
<dbReference type="FunFam" id="2.30.39.10:FF:000030">
    <property type="entry name" value="Serpin 2"/>
    <property type="match status" value="1"/>
</dbReference>
<sequence>MAEDLSRDLRNGNDAFTSRMFSEIVKQKPQQSVVLSAYSVLTPLAQLALASEGESHDELLKAIGMPNDNVTKAVFSHAERSLKSVKGVELKTASKIYIAPNYELNENFATTTRDVFNSEVKNVDFTQAQKTASEINAWVEDQTNKKIKDLVNPDSLDGNTRAVLVNAIYFKGLWKSPFSTYATYDQVFHITKEKSATIPMMYQKSEFNYAELPELNAKILQMFYEGDEASMILVLPNEIDGITQLEEKLRDPSALNKAISNMYSTEVEVTIPKFKIETTTDLKDVLSKMDVTKLFTPGQARLTNLIKGEGDLVISEAIQKAFIEVNEEGAEAAAANEFIVVAESFVADAEPKIFFADRPFYFEIKLNTVTLFSAFLPVATSLILDEPQAKFFVADRPFYFEIRTESTPIFSGVKFE</sequence>
<keyword evidence="4" id="KW-0646">Protease inhibitor</keyword>
<dbReference type="PROSITE" id="PS00284">
    <property type="entry name" value="SERPIN"/>
    <property type="match status" value="1"/>
</dbReference>
<dbReference type="Pfam" id="PF00079">
    <property type="entry name" value="Serpin"/>
    <property type="match status" value="1"/>
</dbReference>
<keyword evidence="3" id="KW-0964">Secreted</keyword>
<evidence type="ECO:0000256" key="1">
    <source>
        <dbReference type="ARBA" id="ARBA00004613"/>
    </source>
</evidence>
<reference evidence="10" key="1">
    <citation type="submission" date="2021-02" db="EMBL/GenBank/DDBJ databases">
        <authorList>
            <person name="Steward A R."/>
        </authorList>
    </citation>
    <scope>NUCLEOTIDE SEQUENCE</scope>
</reference>
<evidence type="ECO:0000256" key="4">
    <source>
        <dbReference type="ARBA" id="ARBA00022690"/>
    </source>
</evidence>
<evidence type="ECO:0000259" key="9">
    <source>
        <dbReference type="SMART" id="SM00093"/>
    </source>
</evidence>